<dbReference type="Proteomes" id="UP000005824">
    <property type="component" value="Unassembled WGS sequence"/>
</dbReference>
<dbReference type="AlphaFoldDB" id="B4D6P9"/>
<evidence type="ECO:0000256" key="1">
    <source>
        <dbReference type="ARBA" id="ARBA00008950"/>
    </source>
</evidence>
<feature type="domain" description="Calcineurin-like phosphoesterase" evidence="2">
    <location>
        <begin position="30"/>
        <end position="173"/>
    </location>
</feature>
<keyword evidence="4" id="KW-1185">Reference proteome</keyword>
<proteinExistence type="inferred from homology"/>
<dbReference type="SUPFAM" id="SSF56300">
    <property type="entry name" value="Metallo-dependent phosphatases"/>
    <property type="match status" value="1"/>
</dbReference>
<organism evidence="3 4">
    <name type="scientific">Chthoniobacter flavus Ellin428</name>
    <dbReference type="NCBI Taxonomy" id="497964"/>
    <lineage>
        <taxon>Bacteria</taxon>
        <taxon>Pseudomonadati</taxon>
        <taxon>Verrucomicrobiota</taxon>
        <taxon>Spartobacteria</taxon>
        <taxon>Chthoniobacterales</taxon>
        <taxon>Chthoniobacteraceae</taxon>
        <taxon>Chthoniobacter</taxon>
    </lineage>
</organism>
<dbReference type="Pfam" id="PF12850">
    <property type="entry name" value="Metallophos_2"/>
    <property type="match status" value="1"/>
</dbReference>
<dbReference type="PANTHER" id="PTHR39323:SF1">
    <property type="entry name" value="BLR1149 PROTEIN"/>
    <property type="match status" value="1"/>
</dbReference>
<dbReference type="InterPro" id="IPR029052">
    <property type="entry name" value="Metallo-depent_PP-like"/>
</dbReference>
<dbReference type="InterPro" id="IPR024173">
    <property type="entry name" value="Pesterase_MJ0037-like"/>
</dbReference>
<evidence type="ECO:0000313" key="3">
    <source>
        <dbReference type="EMBL" id="EDY17850.1"/>
    </source>
</evidence>
<dbReference type="EMBL" id="ABVL01000016">
    <property type="protein sequence ID" value="EDY17850.1"/>
    <property type="molecule type" value="Genomic_DNA"/>
</dbReference>
<dbReference type="eggNOG" id="COG1407">
    <property type="taxonomic scope" value="Bacteria"/>
</dbReference>
<dbReference type="STRING" id="497964.CfE428DRAFT_4589"/>
<dbReference type="RefSeq" id="WP_006981910.1">
    <property type="nucleotide sequence ID" value="NZ_ABVL01000016.1"/>
</dbReference>
<dbReference type="InParanoid" id="B4D6P9"/>
<dbReference type="PIRSF" id="PIRSF000887">
    <property type="entry name" value="Pesterase_MJ0037"/>
    <property type="match status" value="1"/>
</dbReference>
<name>B4D6P9_9BACT</name>
<protein>
    <submittedName>
        <fullName evidence="3">Metallophosphoesterase</fullName>
    </submittedName>
</protein>
<dbReference type="Gene3D" id="3.60.21.10">
    <property type="match status" value="1"/>
</dbReference>
<reference evidence="3 4" key="1">
    <citation type="journal article" date="2011" name="J. Bacteriol.">
        <title>Genome sequence of Chthoniobacter flavus Ellin428, an aerobic heterotrophic soil bacterium.</title>
        <authorList>
            <person name="Kant R."/>
            <person name="van Passel M.W."/>
            <person name="Palva A."/>
            <person name="Lucas S."/>
            <person name="Lapidus A."/>
            <person name="Glavina Del Rio T."/>
            <person name="Dalin E."/>
            <person name="Tice H."/>
            <person name="Bruce D."/>
            <person name="Goodwin L."/>
            <person name="Pitluck S."/>
            <person name="Larimer F.W."/>
            <person name="Land M.L."/>
            <person name="Hauser L."/>
            <person name="Sangwan P."/>
            <person name="de Vos W.M."/>
            <person name="Janssen P.H."/>
            <person name="Smidt H."/>
        </authorList>
    </citation>
    <scope>NUCLEOTIDE SEQUENCE [LARGE SCALE GENOMIC DNA]</scope>
    <source>
        <strain evidence="3 4">Ellin428</strain>
    </source>
</reference>
<dbReference type="PANTHER" id="PTHR39323">
    <property type="entry name" value="BLR1149 PROTEIN"/>
    <property type="match status" value="1"/>
</dbReference>
<gene>
    <name evidence="3" type="ORF">CfE428DRAFT_4589</name>
</gene>
<comment type="caution">
    <text evidence="3">The sequence shown here is derived from an EMBL/GenBank/DDBJ whole genome shotgun (WGS) entry which is preliminary data.</text>
</comment>
<comment type="similarity">
    <text evidence="1">Belongs to the metallophosphoesterase superfamily. YfcE family.</text>
</comment>
<sequence>MDRTRLELEPGVWLDAERAVWLEEWRTLAVADLHLGYAWAHRAEGQLLPVDTGEDSTERLLRLLAKYPAEEVILLGDIVHRAVDVPALHTELRWLALNVGERARLRLIGGNHDRELAETLATANIVLEVDTHAVVGPHLLLHGDGTDETTAEARLSETAARRGRVILGHEHPAIGLSDGVASHVKCPCFVAGEGFLVLPAFSRWAAGGDIRSYRFMSPYARLRPAERAVAIVAGKLLPIPLTKR</sequence>
<dbReference type="InterPro" id="IPR024654">
    <property type="entry name" value="Calcineurin-like_PHP_lpxH"/>
</dbReference>
<accession>B4D6P9</accession>
<evidence type="ECO:0000313" key="4">
    <source>
        <dbReference type="Proteomes" id="UP000005824"/>
    </source>
</evidence>
<evidence type="ECO:0000259" key="2">
    <source>
        <dbReference type="Pfam" id="PF12850"/>
    </source>
</evidence>